<sequence>MADALKRGPSRHDLQKKPIRGYSPVSRQAIREEAEAAALAVVDAELEARRRKSDELRRLRLAQAQAAE</sequence>
<proteinExistence type="predicted"/>
<dbReference type="EMBL" id="UOEH01000456">
    <property type="protein sequence ID" value="VAW04972.1"/>
    <property type="molecule type" value="Genomic_DNA"/>
</dbReference>
<protein>
    <submittedName>
        <fullName evidence="2">Uncharacterized protein</fullName>
    </submittedName>
</protein>
<gene>
    <name evidence="2" type="ORF">MNBD_ALPHA05-1269</name>
</gene>
<feature type="region of interest" description="Disordered" evidence="1">
    <location>
        <begin position="1"/>
        <end position="23"/>
    </location>
</feature>
<organism evidence="2">
    <name type="scientific">hydrothermal vent metagenome</name>
    <dbReference type="NCBI Taxonomy" id="652676"/>
    <lineage>
        <taxon>unclassified sequences</taxon>
        <taxon>metagenomes</taxon>
        <taxon>ecological metagenomes</taxon>
    </lineage>
</organism>
<evidence type="ECO:0000313" key="2">
    <source>
        <dbReference type="EMBL" id="VAW04972.1"/>
    </source>
</evidence>
<feature type="compositionally biased region" description="Basic and acidic residues" evidence="1">
    <location>
        <begin position="1"/>
        <end position="16"/>
    </location>
</feature>
<accession>A0A3B0SRT2</accession>
<reference evidence="2" key="1">
    <citation type="submission" date="2018-06" db="EMBL/GenBank/DDBJ databases">
        <authorList>
            <person name="Zhirakovskaya E."/>
        </authorList>
    </citation>
    <scope>NUCLEOTIDE SEQUENCE</scope>
</reference>
<dbReference type="AlphaFoldDB" id="A0A3B0SRT2"/>
<name>A0A3B0SRT2_9ZZZZ</name>
<evidence type="ECO:0000256" key="1">
    <source>
        <dbReference type="SAM" id="MobiDB-lite"/>
    </source>
</evidence>